<comment type="caution">
    <text evidence="1">The sequence shown here is derived from an EMBL/GenBank/DDBJ whole genome shotgun (WGS) entry which is preliminary data.</text>
</comment>
<accession>A0ACB6G184</accession>
<gene>
    <name evidence="1" type="ORF">AG0111_0g167</name>
</gene>
<evidence type="ECO:0000313" key="2">
    <source>
        <dbReference type="Proteomes" id="UP000293547"/>
    </source>
</evidence>
<dbReference type="EMBL" id="PDWZ02000001">
    <property type="protein sequence ID" value="KAB2110459.1"/>
    <property type="molecule type" value="Genomic_DNA"/>
</dbReference>
<reference evidence="1 2" key="1">
    <citation type="journal article" date="2019" name="bioRxiv">
        <title>Genomics, evolutionary history and diagnostics of the Alternaria alternata species group including apple and Asian pear pathotypes.</title>
        <authorList>
            <person name="Armitage A.D."/>
            <person name="Cockerton H.M."/>
            <person name="Sreenivasaprasad S."/>
            <person name="Woodhall J.W."/>
            <person name="Lane C.R."/>
            <person name="Harrison R.J."/>
            <person name="Clarkson J.P."/>
        </authorList>
    </citation>
    <scope>NUCLEOTIDE SEQUENCE [LARGE SCALE GENOMIC DNA]</scope>
    <source>
        <strain evidence="1 2">FERA 650</strain>
    </source>
</reference>
<keyword evidence="2" id="KW-1185">Reference proteome</keyword>
<protein>
    <submittedName>
        <fullName evidence="1">Uncharacterized protein</fullName>
    </submittedName>
</protein>
<evidence type="ECO:0000313" key="1">
    <source>
        <dbReference type="EMBL" id="KAB2110459.1"/>
    </source>
</evidence>
<organism evidence="1 2">
    <name type="scientific">Alternaria gaisen</name>
    <dbReference type="NCBI Taxonomy" id="167740"/>
    <lineage>
        <taxon>Eukaryota</taxon>
        <taxon>Fungi</taxon>
        <taxon>Dikarya</taxon>
        <taxon>Ascomycota</taxon>
        <taxon>Pezizomycotina</taxon>
        <taxon>Dothideomycetes</taxon>
        <taxon>Pleosporomycetidae</taxon>
        <taxon>Pleosporales</taxon>
        <taxon>Pleosporineae</taxon>
        <taxon>Pleosporaceae</taxon>
        <taxon>Alternaria</taxon>
        <taxon>Alternaria sect. Alternaria</taxon>
    </lineage>
</organism>
<dbReference type="Proteomes" id="UP000293547">
    <property type="component" value="Unassembled WGS sequence"/>
</dbReference>
<name>A0ACB6G184_9PLEO</name>
<proteinExistence type="predicted"/>
<sequence>MASKKPHAFNPPSVPEPAPTYNQVCITPVVSSSKLITLAGQTGMRKDGPISSDLKEQAKGAYDSIHKCLAAAGATPRDIVMVRHYIVKETGNPELDEKDVVDRGWGELWMEYMDKEAEGHRPPDTVVGVASLATKELFSVFLREPGASEIWLLADSVYCWMRQRSAESFALTSKLSFVHYYQGNRYVHGTTQDRDPKEESASCP</sequence>